<dbReference type="EMBL" id="CP009706">
    <property type="protein sequence ID" value="AIU71096.1"/>
    <property type="molecule type" value="Genomic_DNA"/>
</dbReference>
<dbReference type="KEGG" id="hav:AT03_00890"/>
<name>A0A097QX92_HAFAL</name>
<proteinExistence type="predicted"/>
<dbReference type="eggNOG" id="COG2982">
    <property type="taxonomic scope" value="Bacteria"/>
</dbReference>
<dbReference type="AlphaFoldDB" id="A0A097QX92"/>
<evidence type="ECO:0000313" key="1">
    <source>
        <dbReference type="EMBL" id="AIU71096.1"/>
    </source>
</evidence>
<protein>
    <recommendedName>
        <fullName evidence="3">AsmA domain-containing protein</fullName>
    </recommendedName>
</protein>
<accession>A0A097QX92</accession>
<sequence length="558" mass="60635">MKFIGKLLLILLAIIIALGIVAYVIAQTTWGARHISTWVNENTQYRLSLGKIHHDIRDPAEMTLHDVTLANVGQPPFLRAEKISLSLSVRQLTEPKDFDSVTLENGSLTLSATAQTALPIQAQSLRMLNMQVQQNEPQQKINASQVNGYVSPWQPVSGQIFGKNNQFQFSAGKLTLNDIPAQNVLIQGSDKQGQLTIINAGAEFAQGQATGDGIRKADGTWVINNLRLSNLHWQTSQSLDAFFAPLKQLPAITLGKMSITDAKLEGAGWALSDLDAELNGVTWNNGNWQSDKGTLAFNANDIIVGNVHFVEPIFSADLSNAGVAIKQLSTRWEGGLLRASGSWLSSNQQLTLDEITLVGLEYTLPQNWREIWQTPLPTWLNDVIVTKFSSSRNLIVDINPEFPFQITALDGFGSNVRLAHNRLLGLWDGQATFNASGATFNKVDLQRLSISLNANDQQISVTELSALSQKGILEATASLTQSGRQLSLDLKGKAVPADQLVEWGWPALPIKGDVNMQLGLQGVLTGDAPLKPSVNATLSAQNASGQQVTQKMVNGVVN</sequence>
<evidence type="ECO:0008006" key="3">
    <source>
        <dbReference type="Google" id="ProtNLM"/>
    </source>
</evidence>
<gene>
    <name evidence="1" type="ORF">AT03_00890</name>
</gene>
<organism evidence="1 2">
    <name type="scientific">Hafnia alvei FB1</name>
    <dbReference type="NCBI Taxonomy" id="1453496"/>
    <lineage>
        <taxon>Bacteria</taxon>
        <taxon>Pseudomonadati</taxon>
        <taxon>Pseudomonadota</taxon>
        <taxon>Gammaproteobacteria</taxon>
        <taxon>Enterobacterales</taxon>
        <taxon>Hafniaceae</taxon>
        <taxon>Hafnia</taxon>
    </lineage>
</organism>
<keyword evidence="2" id="KW-1185">Reference proteome</keyword>
<dbReference type="RefSeq" id="WP_025797278.1">
    <property type="nucleotide sequence ID" value="NZ_CP009706.1"/>
</dbReference>
<dbReference type="PATRIC" id="fig|1453496.5.peg.180"/>
<reference evidence="1 2" key="1">
    <citation type="journal article" date="2014" name="Gut Pathog.">
        <title>Gene clusters of Hafnia alvei strain FB1 important in survival and pathogenesis: a draft genome perspective.</title>
        <authorList>
            <person name="Tan J.Y."/>
            <person name="Yin W.F."/>
            <person name="Chan K.G."/>
        </authorList>
    </citation>
    <scope>NUCLEOTIDE SEQUENCE [LARGE SCALE GENOMIC DNA]</scope>
    <source>
        <strain evidence="1 2">FB1</strain>
    </source>
</reference>
<dbReference type="OrthoDB" id="7053268at2"/>
<evidence type="ECO:0000313" key="2">
    <source>
        <dbReference type="Proteomes" id="UP000029986"/>
    </source>
</evidence>
<dbReference type="HOGENOM" id="CLU_033892_0_0_6"/>
<dbReference type="Proteomes" id="UP000029986">
    <property type="component" value="Chromosome"/>
</dbReference>